<reference evidence="2 3" key="1">
    <citation type="submission" date="2019-02" db="EMBL/GenBank/DDBJ databases">
        <title>Deep-cultivation of Planctomycetes and their phenomic and genomic characterization uncovers novel biology.</title>
        <authorList>
            <person name="Wiegand S."/>
            <person name="Jogler M."/>
            <person name="Boedeker C."/>
            <person name="Pinto D."/>
            <person name="Vollmers J."/>
            <person name="Rivas-Marin E."/>
            <person name="Kohn T."/>
            <person name="Peeters S.H."/>
            <person name="Heuer A."/>
            <person name="Rast P."/>
            <person name="Oberbeckmann S."/>
            <person name="Bunk B."/>
            <person name="Jeske O."/>
            <person name="Meyerdierks A."/>
            <person name="Storesund J.E."/>
            <person name="Kallscheuer N."/>
            <person name="Luecker S."/>
            <person name="Lage O.M."/>
            <person name="Pohl T."/>
            <person name="Merkel B.J."/>
            <person name="Hornburger P."/>
            <person name="Mueller R.-W."/>
            <person name="Bruemmer F."/>
            <person name="Labrenz M."/>
            <person name="Spormann A.M."/>
            <person name="Op Den Camp H."/>
            <person name="Overmann J."/>
            <person name="Amann R."/>
            <person name="Jetten M.S.M."/>
            <person name="Mascher T."/>
            <person name="Medema M.H."/>
            <person name="Devos D.P."/>
            <person name="Kaster A.-K."/>
            <person name="Ovreas L."/>
            <person name="Rohde M."/>
            <person name="Galperin M.Y."/>
            <person name="Jogler C."/>
        </authorList>
    </citation>
    <scope>NUCLEOTIDE SEQUENCE [LARGE SCALE GENOMIC DNA]</scope>
    <source>
        <strain evidence="2 3">Pla108</strain>
    </source>
</reference>
<protein>
    <recommendedName>
        <fullName evidence="4">Chromosome partition protein Smc</fullName>
    </recommendedName>
</protein>
<dbReference type="OrthoDB" id="253764at2"/>
<evidence type="ECO:0008006" key="4">
    <source>
        <dbReference type="Google" id="ProtNLM"/>
    </source>
</evidence>
<feature type="coiled-coil region" evidence="1">
    <location>
        <begin position="146"/>
        <end position="173"/>
    </location>
</feature>
<dbReference type="RefSeq" id="WP_146443330.1">
    <property type="nucleotide sequence ID" value="NZ_SJPR01000001.1"/>
</dbReference>
<feature type="coiled-coil region" evidence="1">
    <location>
        <begin position="37"/>
        <end position="103"/>
    </location>
</feature>
<evidence type="ECO:0000313" key="2">
    <source>
        <dbReference type="EMBL" id="TWT99919.1"/>
    </source>
</evidence>
<evidence type="ECO:0000313" key="3">
    <source>
        <dbReference type="Proteomes" id="UP000317421"/>
    </source>
</evidence>
<proteinExistence type="predicted"/>
<keyword evidence="3" id="KW-1185">Reference proteome</keyword>
<sequence>MNLLGKSLVVALFFLSVLFMALALTVYSTHRNWKSVADAKTQQLNDERARYETLVRQSNALESQLKAEAEAALQQVRKLETEATRLAEDNQQINRRLNDLSVKERQAIEAVTVSQQGNNQLAQEVTQLRDSISENIVAKDRSFEVALKATEELQSIRNDLETAIERQRDLVAETGRMSRVMESEGLDPNTPADGVTPRVDGFVSKTQRRSGVQLVEISIGDDDGLRVGDTVEVFRDTKYKGRVEILKTAPDRAVGRVDTRFQQGPIQEGDRVATRLNLN</sequence>
<organism evidence="2 3">
    <name type="scientific">Botrimarina colliarenosi</name>
    <dbReference type="NCBI Taxonomy" id="2528001"/>
    <lineage>
        <taxon>Bacteria</taxon>
        <taxon>Pseudomonadati</taxon>
        <taxon>Planctomycetota</taxon>
        <taxon>Planctomycetia</taxon>
        <taxon>Pirellulales</taxon>
        <taxon>Lacipirellulaceae</taxon>
        <taxon>Botrimarina</taxon>
    </lineage>
</organism>
<keyword evidence="1" id="KW-0175">Coiled coil</keyword>
<gene>
    <name evidence="2" type="ORF">Pla108_08620</name>
</gene>
<comment type="caution">
    <text evidence="2">The sequence shown here is derived from an EMBL/GenBank/DDBJ whole genome shotgun (WGS) entry which is preliminary data.</text>
</comment>
<evidence type="ECO:0000256" key="1">
    <source>
        <dbReference type="SAM" id="Coils"/>
    </source>
</evidence>
<dbReference type="Proteomes" id="UP000317421">
    <property type="component" value="Unassembled WGS sequence"/>
</dbReference>
<dbReference type="EMBL" id="SJPR01000001">
    <property type="protein sequence ID" value="TWT99919.1"/>
    <property type="molecule type" value="Genomic_DNA"/>
</dbReference>
<dbReference type="AlphaFoldDB" id="A0A5C6AJV6"/>
<name>A0A5C6AJV6_9BACT</name>
<accession>A0A5C6AJV6</accession>